<dbReference type="AlphaFoldDB" id="D9N392"/>
<dbReference type="Gene3D" id="3.40.50.300">
    <property type="entry name" value="P-loop containing nucleotide triphosphate hydrolases"/>
    <property type="match status" value="1"/>
</dbReference>
<dbReference type="Pfam" id="PF13304">
    <property type="entry name" value="AAA_21"/>
    <property type="match status" value="1"/>
</dbReference>
<sequence>MNYISHIYKLNIDTINHYVDMFNLSSQKHLKLRYCSKGTLQKVNVIQALSSDADTYLFDEPLSGLDLDSQKSLTDMIKELQGLKTIVFTSHEIDFASEVCTHVLDINTGILNRKQQVFDSSKSQLKLIVCDYDYHTMDILNNYQSIDNVKADKSKIYVTVISEKSNEVLKYLIENNKPIVEVKDI</sequence>
<dbReference type="InterPro" id="IPR003959">
    <property type="entry name" value="ATPase_AAA_core"/>
</dbReference>
<evidence type="ECO:0000259" key="4">
    <source>
        <dbReference type="Pfam" id="PF13304"/>
    </source>
</evidence>
<dbReference type="GO" id="GO:0016887">
    <property type="term" value="F:ATP hydrolysis activity"/>
    <property type="evidence" value="ECO:0007669"/>
    <property type="project" value="InterPro"/>
</dbReference>
<reference evidence="5" key="1">
    <citation type="journal article" date="2010" name="Antimicrob. Agents Chemother.">
        <title>Origin and Molecular Evolution of the Determinant of Methicillin Resistance in Staphylococci.</title>
        <authorList>
            <person name="Tsubakishita S."/>
            <person name="Kuwahara-Arai K."/>
            <person name="Sasaki T."/>
            <person name="Hiramatsu K."/>
        </authorList>
    </citation>
    <scope>NUCLEOTIDE SEQUENCE</scope>
    <source>
        <strain evidence="5">SFMN02</strain>
    </source>
</reference>
<proteinExistence type="predicted"/>
<name>D9N392_9STAP</name>
<keyword evidence="3" id="KW-0067">ATP-binding</keyword>
<evidence type="ECO:0000256" key="2">
    <source>
        <dbReference type="ARBA" id="ARBA00022741"/>
    </source>
</evidence>
<keyword evidence="2" id="KW-0547">Nucleotide-binding</keyword>
<evidence type="ECO:0000256" key="3">
    <source>
        <dbReference type="ARBA" id="ARBA00022840"/>
    </source>
</evidence>
<protein>
    <recommendedName>
        <fullName evidence="4">ATPase AAA-type core domain-containing protein</fullName>
    </recommendedName>
</protein>
<accession>D9N392</accession>
<evidence type="ECO:0000256" key="1">
    <source>
        <dbReference type="ARBA" id="ARBA00022448"/>
    </source>
</evidence>
<dbReference type="PANTHER" id="PTHR42939:SF1">
    <property type="entry name" value="ABC TRANSPORTER ATP-BINDING PROTEIN ALBC-RELATED"/>
    <property type="match status" value="1"/>
</dbReference>
<dbReference type="InterPro" id="IPR051782">
    <property type="entry name" value="ABC_Transporter_VariousFunc"/>
</dbReference>
<dbReference type="EMBL" id="AB546269">
    <property type="protein sequence ID" value="BAJ14646.1"/>
    <property type="molecule type" value="Genomic_DNA"/>
</dbReference>
<dbReference type="PANTHER" id="PTHR42939">
    <property type="entry name" value="ABC TRANSPORTER ATP-BINDING PROTEIN ALBC-RELATED"/>
    <property type="match status" value="1"/>
</dbReference>
<evidence type="ECO:0000313" key="5">
    <source>
        <dbReference type="EMBL" id="BAJ14646.1"/>
    </source>
</evidence>
<keyword evidence="1" id="KW-0813">Transport</keyword>
<dbReference type="InterPro" id="IPR027417">
    <property type="entry name" value="P-loop_NTPase"/>
</dbReference>
<dbReference type="SUPFAM" id="SSF52540">
    <property type="entry name" value="P-loop containing nucleoside triphosphate hydrolases"/>
    <property type="match status" value="1"/>
</dbReference>
<dbReference type="GO" id="GO:0005524">
    <property type="term" value="F:ATP binding"/>
    <property type="evidence" value="ECO:0007669"/>
    <property type="project" value="UniProtKB-KW"/>
</dbReference>
<feature type="domain" description="ATPase AAA-type core" evidence="4">
    <location>
        <begin position="33"/>
        <end position="92"/>
    </location>
</feature>
<organism evidence="5">
    <name type="scientific">Mammaliicoccus fleurettii</name>
    <dbReference type="NCBI Taxonomy" id="150056"/>
    <lineage>
        <taxon>Bacteria</taxon>
        <taxon>Bacillati</taxon>
        <taxon>Bacillota</taxon>
        <taxon>Bacilli</taxon>
        <taxon>Bacillales</taxon>
        <taxon>Staphylococcaceae</taxon>
        <taxon>Mammaliicoccus</taxon>
    </lineage>
</organism>